<accession>A0A174YZZ2</accession>
<reference evidence="10 12" key="2">
    <citation type="journal article" date="2019" name="Nat. Med.">
        <title>A library of human gut bacterial isolates paired with longitudinal multiomics data enables mechanistic microbiome research.</title>
        <authorList>
            <person name="Poyet M."/>
            <person name="Groussin M."/>
            <person name="Gibbons S.M."/>
            <person name="Avila-Pacheco J."/>
            <person name="Jiang X."/>
            <person name="Kearney S.M."/>
            <person name="Perrotta A.R."/>
            <person name="Berdy B."/>
            <person name="Zhao S."/>
            <person name="Lieberman T.D."/>
            <person name="Swanson P.K."/>
            <person name="Smith M."/>
            <person name="Roesemann S."/>
            <person name="Alexander J.E."/>
            <person name="Rich S.A."/>
            <person name="Livny J."/>
            <person name="Vlamakis H."/>
            <person name="Clish C."/>
            <person name="Bullock K."/>
            <person name="Deik A."/>
            <person name="Scott J."/>
            <person name="Pierce K.A."/>
            <person name="Xavier R.J."/>
            <person name="Alm E.J."/>
        </authorList>
    </citation>
    <scope>NUCLEOTIDE SEQUENCE [LARGE SCALE GENOMIC DNA]</scope>
    <source>
        <strain evidence="10 12">BIOML-A1</strain>
    </source>
</reference>
<feature type="transmembrane region" description="Helical" evidence="8">
    <location>
        <begin position="305"/>
        <end position="327"/>
    </location>
</feature>
<dbReference type="AlphaFoldDB" id="A0A174YZZ2"/>
<evidence type="ECO:0000256" key="8">
    <source>
        <dbReference type="SAM" id="Phobius"/>
    </source>
</evidence>
<dbReference type="Proteomes" id="UP000481964">
    <property type="component" value="Unassembled WGS sequence"/>
</dbReference>
<evidence type="ECO:0000256" key="2">
    <source>
        <dbReference type="ARBA" id="ARBA00009773"/>
    </source>
</evidence>
<dbReference type="GO" id="GO:0055085">
    <property type="term" value="P:transmembrane transport"/>
    <property type="evidence" value="ECO:0007669"/>
    <property type="project" value="TreeGrafter"/>
</dbReference>
<dbReference type="InterPro" id="IPR002549">
    <property type="entry name" value="AI-2E-like"/>
</dbReference>
<reference evidence="9 11" key="1">
    <citation type="submission" date="2015-09" db="EMBL/GenBank/DDBJ databases">
        <authorList>
            <consortium name="Pathogen Informatics"/>
        </authorList>
    </citation>
    <scope>NUCLEOTIDE SEQUENCE [LARGE SCALE GENOMIC DNA]</scope>
    <source>
        <strain evidence="9 11">2789STDY5834875</strain>
    </source>
</reference>
<name>A0A174YZZ2_9FIRM</name>
<evidence type="ECO:0000313" key="10">
    <source>
        <dbReference type="EMBL" id="MSC57415.1"/>
    </source>
</evidence>
<keyword evidence="6 8" id="KW-1133">Transmembrane helix</keyword>
<gene>
    <name evidence="9" type="ORF">ERS852490_00933</name>
    <name evidence="10" type="ORF">GKE48_08130</name>
</gene>
<comment type="similarity">
    <text evidence="2">Belongs to the autoinducer-2 exporter (AI-2E) (TC 2.A.86) family.</text>
</comment>
<feature type="transmembrane region" description="Helical" evidence="8">
    <location>
        <begin position="185"/>
        <end position="206"/>
    </location>
</feature>
<evidence type="ECO:0000256" key="4">
    <source>
        <dbReference type="ARBA" id="ARBA00022475"/>
    </source>
</evidence>
<comment type="subcellular location">
    <subcellularLocation>
        <location evidence="1">Cell membrane</location>
        <topology evidence="1">Multi-pass membrane protein</topology>
    </subcellularLocation>
</comment>
<evidence type="ECO:0000256" key="1">
    <source>
        <dbReference type="ARBA" id="ARBA00004651"/>
    </source>
</evidence>
<protein>
    <submittedName>
        <fullName evidence="10">AI-2E family transporter</fullName>
    </submittedName>
    <submittedName>
        <fullName evidence="9">Sporulation integral membrane protein YtvI</fullName>
    </submittedName>
</protein>
<dbReference type="EMBL" id="WKRD01000005">
    <property type="protein sequence ID" value="MSC57415.1"/>
    <property type="molecule type" value="Genomic_DNA"/>
</dbReference>
<feature type="transmembrane region" description="Helical" evidence="8">
    <location>
        <begin position="339"/>
        <end position="358"/>
    </location>
</feature>
<sequence>MKKYSFKRYAGVTMALFGAAALSLLLFFALFRIDAIHKAFSHICKTLMPFIIGGVLAYVICPICNFFDNIYNKVFKFIKNEKKKKSLSNNLSVFTGLLIAILFIYFMIIVIIPNLVNSVVRLIQIIPDNVNKVIDFVQKFLNENETLMKYSENIIDKTYTFINDWLGNEFLGYAQGIASGVSTGVVNIIVVLFNVLIGFIVAAYLLTARKKLAKQGEMVVYSIFKKERAASVMEEIKYTDKVFSGFVNGKILDAFVIALICFISLKIFTICNPGKEMMSEILIAFIVGIFNVIPFFGWYIAWFIGALLCLIVNPAQCLFFVIFNFILQQIDGNIIGPKILGNTTGISSFWVLFAILLFGDIWGFAGMLLGVPIFAVIYHLIKKWVFKRLQINGMENLSEEYEVEYPPNEREKKLES</sequence>
<keyword evidence="4" id="KW-1003">Cell membrane</keyword>
<dbReference type="Pfam" id="PF01594">
    <property type="entry name" value="AI-2E_transport"/>
    <property type="match status" value="1"/>
</dbReference>
<evidence type="ECO:0000313" key="9">
    <source>
        <dbReference type="EMBL" id="CUQ76220.1"/>
    </source>
</evidence>
<dbReference type="PANTHER" id="PTHR21716:SF53">
    <property type="entry name" value="PERMEASE PERM-RELATED"/>
    <property type="match status" value="1"/>
</dbReference>
<dbReference type="Proteomes" id="UP000095621">
    <property type="component" value="Unassembled WGS sequence"/>
</dbReference>
<feature type="transmembrane region" description="Helical" evidence="8">
    <location>
        <begin position="364"/>
        <end position="381"/>
    </location>
</feature>
<keyword evidence="5 8" id="KW-0812">Transmembrane</keyword>
<dbReference type="OrthoDB" id="9793390at2"/>
<feature type="transmembrane region" description="Helical" evidence="8">
    <location>
        <begin position="281"/>
        <end position="299"/>
    </location>
</feature>
<evidence type="ECO:0000256" key="6">
    <source>
        <dbReference type="ARBA" id="ARBA00022989"/>
    </source>
</evidence>
<evidence type="ECO:0000256" key="7">
    <source>
        <dbReference type="ARBA" id="ARBA00023136"/>
    </source>
</evidence>
<proteinExistence type="inferred from homology"/>
<organism evidence="9 11">
    <name type="scientific">Lachnospira eligens</name>
    <dbReference type="NCBI Taxonomy" id="39485"/>
    <lineage>
        <taxon>Bacteria</taxon>
        <taxon>Bacillati</taxon>
        <taxon>Bacillota</taxon>
        <taxon>Clostridia</taxon>
        <taxon>Lachnospirales</taxon>
        <taxon>Lachnospiraceae</taxon>
        <taxon>Lachnospira</taxon>
    </lineage>
</organism>
<dbReference type="GO" id="GO:0005886">
    <property type="term" value="C:plasma membrane"/>
    <property type="evidence" value="ECO:0007669"/>
    <property type="project" value="UniProtKB-SubCell"/>
</dbReference>
<dbReference type="EMBL" id="CZBU01000002">
    <property type="protein sequence ID" value="CUQ76220.1"/>
    <property type="molecule type" value="Genomic_DNA"/>
</dbReference>
<evidence type="ECO:0000313" key="11">
    <source>
        <dbReference type="Proteomes" id="UP000095621"/>
    </source>
</evidence>
<dbReference type="PANTHER" id="PTHR21716">
    <property type="entry name" value="TRANSMEMBRANE PROTEIN"/>
    <property type="match status" value="1"/>
</dbReference>
<feature type="transmembrane region" description="Helical" evidence="8">
    <location>
        <begin position="91"/>
        <end position="112"/>
    </location>
</feature>
<keyword evidence="7 8" id="KW-0472">Membrane</keyword>
<evidence type="ECO:0000256" key="3">
    <source>
        <dbReference type="ARBA" id="ARBA00022448"/>
    </source>
</evidence>
<evidence type="ECO:0000256" key="5">
    <source>
        <dbReference type="ARBA" id="ARBA00022692"/>
    </source>
</evidence>
<keyword evidence="3" id="KW-0813">Transport</keyword>
<dbReference type="RefSeq" id="WP_022098619.1">
    <property type="nucleotide sequence ID" value="NZ_CZBU01000002.1"/>
</dbReference>
<evidence type="ECO:0000313" key="12">
    <source>
        <dbReference type="Proteomes" id="UP000481964"/>
    </source>
</evidence>
<feature type="transmembrane region" description="Helical" evidence="8">
    <location>
        <begin position="51"/>
        <end position="71"/>
    </location>
</feature>